<protein>
    <submittedName>
        <fullName evidence="4">Acyl-CoA-binding domain-containing protein 5A-like protein</fullName>
    </submittedName>
</protein>
<dbReference type="GO" id="GO:0019915">
    <property type="term" value="P:lipid storage"/>
    <property type="evidence" value="ECO:0007669"/>
    <property type="project" value="UniProtKB-ARBA"/>
</dbReference>
<feature type="domain" description="ACB" evidence="3">
    <location>
        <begin position="13"/>
        <end position="102"/>
    </location>
</feature>
<sequence length="304" mass="33711">MSVERKTLCNMSTEEKFKAAVNVIKSLPKDGHFQPSNELKLKFYSYFKQATEGPNQTPKPPFYDLVARYKWEAWKQLGSMSKEEAMNNYIEQLKKIVETMAFNEQISEFYDVLGPFYEMVNESPKKSHNKMNGDVHRNGNDLLAGYKFTSSYSPVNGLENGNNSDPESDGEEFSDTFDHVANGNDLSPKPVNGIVDDIISARGETDVSSRRLNPGSLASRPMSSRLHLNRGVSNPTAFDPSSNAYVVSGASGGGSGGSGHYYVSTMAPDVNEQMALAILRLQQSLDQINSRINLIETRMNSVSH</sequence>
<feature type="non-terminal residue" evidence="4">
    <location>
        <position position="304"/>
    </location>
</feature>
<dbReference type="GO" id="GO:0000062">
    <property type="term" value="F:fatty-acyl-CoA binding"/>
    <property type="evidence" value="ECO:0007669"/>
    <property type="project" value="InterPro"/>
</dbReference>
<dbReference type="InterPro" id="IPR014352">
    <property type="entry name" value="FERM/acyl-CoA-bd_prot_sf"/>
</dbReference>
<evidence type="ECO:0000313" key="4">
    <source>
        <dbReference type="EMBL" id="RWS11006.1"/>
    </source>
</evidence>
<organism evidence="4 5">
    <name type="scientific">Dinothrombium tinctorium</name>
    <dbReference type="NCBI Taxonomy" id="1965070"/>
    <lineage>
        <taxon>Eukaryota</taxon>
        <taxon>Metazoa</taxon>
        <taxon>Ecdysozoa</taxon>
        <taxon>Arthropoda</taxon>
        <taxon>Chelicerata</taxon>
        <taxon>Arachnida</taxon>
        <taxon>Acari</taxon>
        <taxon>Acariformes</taxon>
        <taxon>Trombidiformes</taxon>
        <taxon>Prostigmata</taxon>
        <taxon>Anystina</taxon>
        <taxon>Parasitengona</taxon>
        <taxon>Trombidioidea</taxon>
        <taxon>Trombidiidae</taxon>
        <taxon>Dinothrombium</taxon>
    </lineage>
</organism>
<keyword evidence="5" id="KW-1185">Reference proteome</keyword>
<dbReference type="OrthoDB" id="71307at2759"/>
<dbReference type="InterPro" id="IPR035984">
    <property type="entry name" value="Acyl-CoA-binding_sf"/>
</dbReference>
<gene>
    <name evidence="4" type="ORF">B4U79_00406</name>
</gene>
<dbReference type="GO" id="GO:0006631">
    <property type="term" value="P:fatty acid metabolic process"/>
    <property type="evidence" value="ECO:0007669"/>
    <property type="project" value="TreeGrafter"/>
</dbReference>
<dbReference type="PROSITE" id="PS51228">
    <property type="entry name" value="ACB_2"/>
    <property type="match status" value="1"/>
</dbReference>
<evidence type="ECO:0000313" key="5">
    <source>
        <dbReference type="Proteomes" id="UP000285301"/>
    </source>
</evidence>
<dbReference type="SUPFAM" id="SSF47027">
    <property type="entry name" value="Acyl-CoA binding protein"/>
    <property type="match status" value="1"/>
</dbReference>
<comment type="caution">
    <text evidence="4">The sequence shown here is derived from an EMBL/GenBank/DDBJ whole genome shotgun (WGS) entry which is preliminary data.</text>
</comment>
<reference evidence="4 5" key="1">
    <citation type="journal article" date="2018" name="Gigascience">
        <title>Genomes of trombidid mites reveal novel predicted allergens and laterally-transferred genes associated with secondary metabolism.</title>
        <authorList>
            <person name="Dong X."/>
            <person name="Chaisiri K."/>
            <person name="Xia D."/>
            <person name="Armstrong S.D."/>
            <person name="Fang Y."/>
            <person name="Donnelly M.J."/>
            <person name="Kadowaki T."/>
            <person name="McGarry J.W."/>
            <person name="Darby A.C."/>
            <person name="Makepeace B.L."/>
        </authorList>
    </citation>
    <scope>NUCLEOTIDE SEQUENCE [LARGE SCALE GENOMIC DNA]</scope>
    <source>
        <strain evidence="4">UoL-WK</strain>
    </source>
</reference>
<feature type="compositionally biased region" description="Polar residues" evidence="2">
    <location>
        <begin position="154"/>
        <end position="165"/>
    </location>
</feature>
<dbReference type="InterPro" id="IPR000582">
    <property type="entry name" value="Acyl-CoA-binding_protein"/>
</dbReference>
<dbReference type="FunFam" id="1.20.80.10:FF:000010">
    <property type="entry name" value="Acyl-CoA-binding domain-containing protein 5"/>
    <property type="match status" value="1"/>
</dbReference>
<keyword evidence="1" id="KW-0446">Lipid-binding</keyword>
<evidence type="ECO:0000256" key="1">
    <source>
        <dbReference type="ARBA" id="ARBA00023121"/>
    </source>
</evidence>
<dbReference type="AlphaFoldDB" id="A0A443R6W9"/>
<dbReference type="Proteomes" id="UP000285301">
    <property type="component" value="Unassembled WGS sequence"/>
</dbReference>
<dbReference type="GO" id="GO:0005737">
    <property type="term" value="C:cytoplasm"/>
    <property type="evidence" value="ECO:0007669"/>
    <property type="project" value="TreeGrafter"/>
</dbReference>
<evidence type="ECO:0000256" key="2">
    <source>
        <dbReference type="SAM" id="MobiDB-lite"/>
    </source>
</evidence>
<dbReference type="CDD" id="cd00435">
    <property type="entry name" value="ACBP"/>
    <property type="match status" value="1"/>
</dbReference>
<dbReference type="InterPro" id="IPR022408">
    <property type="entry name" value="Acyl-CoA-binding_prot_CS"/>
</dbReference>
<evidence type="ECO:0000259" key="3">
    <source>
        <dbReference type="PROSITE" id="PS51228"/>
    </source>
</evidence>
<dbReference type="PROSITE" id="PS00880">
    <property type="entry name" value="ACB_1"/>
    <property type="match status" value="1"/>
</dbReference>
<dbReference type="PANTHER" id="PTHR23310">
    <property type="entry name" value="ACYL-COA-BINDING PROTEIN, ACBP"/>
    <property type="match status" value="1"/>
</dbReference>
<feature type="region of interest" description="Disordered" evidence="2">
    <location>
        <begin position="154"/>
        <end position="176"/>
    </location>
</feature>
<proteinExistence type="predicted"/>
<dbReference type="STRING" id="1965070.A0A443R6W9"/>
<dbReference type="Gene3D" id="1.20.80.10">
    <property type="match status" value="1"/>
</dbReference>
<dbReference type="PANTHER" id="PTHR23310:SF77">
    <property type="entry name" value="LD25952P"/>
    <property type="match status" value="1"/>
</dbReference>
<accession>A0A443R6W9</accession>
<name>A0A443R6W9_9ACAR</name>
<feature type="compositionally biased region" description="Acidic residues" evidence="2">
    <location>
        <begin position="166"/>
        <end position="175"/>
    </location>
</feature>
<dbReference type="Pfam" id="PF00887">
    <property type="entry name" value="ACBP"/>
    <property type="match status" value="1"/>
</dbReference>
<dbReference type="EMBL" id="NCKU01001885">
    <property type="protein sequence ID" value="RWS11006.1"/>
    <property type="molecule type" value="Genomic_DNA"/>
</dbReference>
<dbReference type="PRINTS" id="PR00689">
    <property type="entry name" value="ACOABINDINGP"/>
</dbReference>